<evidence type="ECO:0000313" key="3">
    <source>
        <dbReference type="EMBL" id="PIS04958.1"/>
    </source>
</evidence>
<comment type="caution">
    <text evidence="3">The sequence shown here is derived from an EMBL/GenBank/DDBJ whole genome shotgun (WGS) entry which is preliminary data.</text>
</comment>
<feature type="region of interest" description="Disordered" evidence="1">
    <location>
        <begin position="72"/>
        <end position="124"/>
    </location>
</feature>
<dbReference type="Proteomes" id="UP000230935">
    <property type="component" value="Unassembled WGS sequence"/>
</dbReference>
<organism evidence="3 4">
    <name type="scientific">Candidatus Buchananbacteria bacterium CG10_big_fil_rev_8_21_14_0_10_42_9</name>
    <dbReference type="NCBI Taxonomy" id="1974526"/>
    <lineage>
        <taxon>Bacteria</taxon>
        <taxon>Candidatus Buchananiibacteriota</taxon>
    </lineage>
</organism>
<name>A0A2H0W0T9_9BACT</name>
<keyword evidence="2" id="KW-1133">Transmembrane helix</keyword>
<feature type="transmembrane region" description="Helical" evidence="2">
    <location>
        <begin position="144"/>
        <end position="166"/>
    </location>
</feature>
<proteinExistence type="predicted"/>
<feature type="compositionally biased region" description="Basic and acidic residues" evidence="1">
    <location>
        <begin position="34"/>
        <end position="43"/>
    </location>
</feature>
<keyword evidence="2" id="KW-0472">Membrane</keyword>
<feature type="compositionally biased region" description="Basic residues" evidence="1">
    <location>
        <begin position="102"/>
        <end position="119"/>
    </location>
</feature>
<dbReference type="EMBL" id="PEZZ01000029">
    <property type="protein sequence ID" value="PIS04958.1"/>
    <property type="molecule type" value="Genomic_DNA"/>
</dbReference>
<dbReference type="AlphaFoldDB" id="A0A2H0W0T9"/>
<accession>A0A2H0W0T9</accession>
<evidence type="ECO:0000256" key="2">
    <source>
        <dbReference type="SAM" id="Phobius"/>
    </source>
</evidence>
<feature type="region of interest" description="Disordered" evidence="1">
    <location>
        <begin position="1"/>
        <end position="59"/>
    </location>
</feature>
<gene>
    <name evidence="3" type="ORF">COT81_03740</name>
</gene>
<reference evidence="4" key="1">
    <citation type="submission" date="2017-09" db="EMBL/GenBank/DDBJ databases">
        <title>Depth-based differentiation of microbial function through sediment-hosted aquifers and enrichment of novel symbionts in the deep terrestrial subsurface.</title>
        <authorList>
            <person name="Probst A.J."/>
            <person name="Ladd B."/>
            <person name="Jarett J.K."/>
            <person name="Geller-Mcgrath D.E."/>
            <person name="Sieber C.M.K."/>
            <person name="Emerson J.B."/>
            <person name="Anantharaman K."/>
            <person name="Thomas B.C."/>
            <person name="Malmstrom R."/>
            <person name="Stieglmeier M."/>
            <person name="Klingl A."/>
            <person name="Woyke T."/>
            <person name="Ryan C.M."/>
            <person name="Banfield J.F."/>
        </authorList>
    </citation>
    <scope>NUCLEOTIDE SEQUENCE [LARGE SCALE GENOMIC DNA]</scope>
</reference>
<keyword evidence="2" id="KW-0812">Transmembrane</keyword>
<feature type="compositionally biased region" description="Basic and acidic residues" evidence="1">
    <location>
        <begin position="10"/>
        <end position="25"/>
    </location>
</feature>
<protein>
    <recommendedName>
        <fullName evidence="5">PilN domain-containing protein</fullName>
    </recommendedName>
</protein>
<evidence type="ECO:0000256" key="1">
    <source>
        <dbReference type="SAM" id="MobiDB-lite"/>
    </source>
</evidence>
<evidence type="ECO:0000313" key="4">
    <source>
        <dbReference type="Proteomes" id="UP000230935"/>
    </source>
</evidence>
<feature type="compositionally biased region" description="Low complexity" evidence="1">
    <location>
        <begin position="75"/>
        <end position="84"/>
    </location>
</feature>
<evidence type="ECO:0008006" key="5">
    <source>
        <dbReference type="Google" id="ProtNLM"/>
    </source>
</evidence>
<sequence length="322" mass="35717">MADNINLLPDDLRGQEDKFKGKVKDQIGPLNLTDPKKEGSDKKIKPKGKPNSQAKAPVDILSAVEDVPYDFEGLAKGNGNKKNGPPAPASTGDIKIPPPPRPPKKLKPSKPKKPKKNKSQGRINLIPKGLIDSSDIKWKDKFSLLALVVILSLITVGVAYSLIIWYQIQVASDLQAVEKEIVSMNELIDKEQVGLSQAQALQNRLYVFDDRFRQHIYWSPFFELLENSISHDVFYTNMSANAQGNVTIEAIGRGFKAAAEQLVAFQRQPDMFSNVTVNQVKRSQGEIFLGDAEITESVVEAEELVNFVINLKVNPSIFKPSQ</sequence>